<comment type="similarity">
    <text evidence="2">Belongs to the major facilitator superfamily.</text>
</comment>
<keyword evidence="4 7" id="KW-0812">Transmembrane</keyword>
<evidence type="ECO:0000256" key="4">
    <source>
        <dbReference type="ARBA" id="ARBA00022692"/>
    </source>
</evidence>
<evidence type="ECO:0000256" key="7">
    <source>
        <dbReference type="SAM" id="Phobius"/>
    </source>
</evidence>
<dbReference type="PROSITE" id="PS50850">
    <property type="entry name" value="MFS"/>
    <property type="match status" value="1"/>
</dbReference>
<dbReference type="InterPro" id="IPR051788">
    <property type="entry name" value="MFS_Transporter"/>
</dbReference>
<feature type="transmembrane region" description="Helical" evidence="7">
    <location>
        <begin position="206"/>
        <end position="228"/>
    </location>
</feature>
<feature type="transmembrane region" description="Helical" evidence="7">
    <location>
        <begin position="262"/>
        <end position="287"/>
    </location>
</feature>
<evidence type="ECO:0000256" key="1">
    <source>
        <dbReference type="ARBA" id="ARBA00004651"/>
    </source>
</evidence>
<dbReference type="GO" id="GO:0005886">
    <property type="term" value="C:plasma membrane"/>
    <property type="evidence" value="ECO:0007669"/>
    <property type="project" value="UniProtKB-SubCell"/>
</dbReference>
<feature type="transmembrane region" description="Helical" evidence="7">
    <location>
        <begin position="331"/>
        <end position="351"/>
    </location>
</feature>
<keyword evidence="3" id="KW-0813">Transport</keyword>
<proteinExistence type="inferred from homology"/>
<protein>
    <recommendedName>
        <fullName evidence="8">Major facilitator superfamily (MFS) profile domain-containing protein</fullName>
    </recommendedName>
</protein>
<dbReference type="PANTHER" id="PTHR23514">
    <property type="entry name" value="BYPASS OF STOP CODON PROTEIN 6"/>
    <property type="match status" value="1"/>
</dbReference>
<feature type="transmembrane region" description="Helical" evidence="7">
    <location>
        <begin position="70"/>
        <end position="89"/>
    </location>
</feature>
<evidence type="ECO:0000259" key="8">
    <source>
        <dbReference type="PROSITE" id="PS50850"/>
    </source>
</evidence>
<feature type="transmembrane region" description="Helical" evidence="7">
    <location>
        <begin position="234"/>
        <end position="255"/>
    </location>
</feature>
<comment type="caution">
    <text evidence="9">The sequence shown here is derived from an EMBL/GenBank/DDBJ whole genome shotgun (WGS) entry which is preliminary data.</text>
</comment>
<organism evidence="9 10">
    <name type="scientific">Rhizocola hellebori</name>
    <dbReference type="NCBI Taxonomy" id="1392758"/>
    <lineage>
        <taxon>Bacteria</taxon>
        <taxon>Bacillati</taxon>
        <taxon>Actinomycetota</taxon>
        <taxon>Actinomycetes</taxon>
        <taxon>Micromonosporales</taxon>
        <taxon>Micromonosporaceae</taxon>
        <taxon>Rhizocola</taxon>
    </lineage>
</organism>
<dbReference type="InterPro" id="IPR036259">
    <property type="entry name" value="MFS_trans_sf"/>
</dbReference>
<reference evidence="9" key="1">
    <citation type="submission" date="2021-01" db="EMBL/GenBank/DDBJ databases">
        <title>Whole genome shotgun sequence of Rhizocola hellebori NBRC 109834.</title>
        <authorList>
            <person name="Komaki H."/>
            <person name="Tamura T."/>
        </authorList>
    </citation>
    <scope>NUCLEOTIDE SEQUENCE</scope>
    <source>
        <strain evidence="9">NBRC 109834</strain>
    </source>
</reference>
<keyword evidence="5 7" id="KW-1133">Transmembrane helix</keyword>
<dbReference type="PANTHER" id="PTHR23514:SF3">
    <property type="entry name" value="BYPASS OF STOP CODON PROTEIN 6"/>
    <property type="match status" value="1"/>
</dbReference>
<name>A0A8J3QGW3_9ACTN</name>
<feature type="transmembrane region" description="Helical" evidence="7">
    <location>
        <begin position="293"/>
        <end position="319"/>
    </location>
</feature>
<keyword evidence="6 7" id="KW-0472">Membrane</keyword>
<sequence length="398" mass="41098">MRTPLTWLIYVQLGLYAYFLYSFGPVVGFLRDEQGTSNAQASLHTSALAVGAMVGGALFPWFSQRFSRGTAMWAALCAVALAVLGFVTLPSQFPITLSLSVLVAFGGMWVISCVVVTLSQMHGASGPAAISEANALAVAAGFVAPLVVGWAVDMGWGWRAGLVVLIGLIGVVALVAWRMRMMALPAGEVQVAAAAQPRAALPRAYWLAWMMMVMTGTVEIVMSLWAALVLREEAGFSAGAAAATVSAILAGMLIGRTAGARIALYVDTIPLYLGALVVSLAGFVVFWLSGSAWLAIVGLFVVGLGNAMHYPLAIALAITVAPGQADRAAGVSSYGMGLSFGVGPFLLGLLADEVGAHTALLLIPLFLAGAAVLALGVRSSASTPKIGDRPAEVAQQMA</sequence>
<evidence type="ECO:0000256" key="5">
    <source>
        <dbReference type="ARBA" id="ARBA00022989"/>
    </source>
</evidence>
<dbReference type="GO" id="GO:0022857">
    <property type="term" value="F:transmembrane transporter activity"/>
    <property type="evidence" value="ECO:0007669"/>
    <property type="project" value="InterPro"/>
</dbReference>
<feature type="transmembrane region" description="Helical" evidence="7">
    <location>
        <begin position="7"/>
        <end position="30"/>
    </location>
</feature>
<feature type="transmembrane region" description="Helical" evidence="7">
    <location>
        <begin position="130"/>
        <end position="152"/>
    </location>
</feature>
<dbReference type="AlphaFoldDB" id="A0A8J3QGW3"/>
<feature type="transmembrane region" description="Helical" evidence="7">
    <location>
        <begin position="95"/>
        <end position="118"/>
    </location>
</feature>
<evidence type="ECO:0000313" key="9">
    <source>
        <dbReference type="EMBL" id="GIH09203.1"/>
    </source>
</evidence>
<dbReference type="Pfam" id="PF07690">
    <property type="entry name" value="MFS_1"/>
    <property type="match status" value="1"/>
</dbReference>
<evidence type="ECO:0000256" key="2">
    <source>
        <dbReference type="ARBA" id="ARBA00008335"/>
    </source>
</evidence>
<evidence type="ECO:0000256" key="3">
    <source>
        <dbReference type="ARBA" id="ARBA00022448"/>
    </source>
</evidence>
<dbReference type="InterPro" id="IPR011701">
    <property type="entry name" value="MFS"/>
</dbReference>
<comment type="subcellular location">
    <subcellularLocation>
        <location evidence="1">Cell membrane</location>
        <topology evidence="1">Multi-pass membrane protein</topology>
    </subcellularLocation>
</comment>
<feature type="domain" description="Major facilitator superfamily (MFS) profile" evidence="8">
    <location>
        <begin position="1"/>
        <end position="382"/>
    </location>
</feature>
<dbReference type="EMBL" id="BONY01000063">
    <property type="protein sequence ID" value="GIH09203.1"/>
    <property type="molecule type" value="Genomic_DNA"/>
</dbReference>
<dbReference type="Proteomes" id="UP000612899">
    <property type="component" value="Unassembled WGS sequence"/>
</dbReference>
<keyword evidence="10" id="KW-1185">Reference proteome</keyword>
<gene>
    <name evidence="9" type="ORF">Rhe02_72700</name>
</gene>
<dbReference type="Gene3D" id="1.20.1250.20">
    <property type="entry name" value="MFS general substrate transporter like domains"/>
    <property type="match status" value="2"/>
</dbReference>
<feature type="transmembrane region" description="Helical" evidence="7">
    <location>
        <begin position="158"/>
        <end position="177"/>
    </location>
</feature>
<feature type="transmembrane region" description="Helical" evidence="7">
    <location>
        <begin position="357"/>
        <end position="377"/>
    </location>
</feature>
<evidence type="ECO:0000313" key="10">
    <source>
        <dbReference type="Proteomes" id="UP000612899"/>
    </source>
</evidence>
<dbReference type="SUPFAM" id="SSF103473">
    <property type="entry name" value="MFS general substrate transporter"/>
    <property type="match status" value="1"/>
</dbReference>
<dbReference type="InterPro" id="IPR020846">
    <property type="entry name" value="MFS_dom"/>
</dbReference>
<evidence type="ECO:0000256" key="6">
    <source>
        <dbReference type="ARBA" id="ARBA00023136"/>
    </source>
</evidence>
<feature type="transmembrane region" description="Helical" evidence="7">
    <location>
        <begin position="42"/>
        <end position="63"/>
    </location>
</feature>
<accession>A0A8J3QGW3</accession>